<comment type="caution">
    <text evidence="11">The sequence shown here is derived from an EMBL/GenBank/DDBJ whole genome shotgun (WGS) entry which is preliminary data.</text>
</comment>
<organism evidence="11 12">
    <name type="scientific">Flavobacterium nitrogenifigens</name>
    <dbReference type="NCBI Taxonomy" id="1617283"/>
    <lineage>
        <taxon>Bacteria</taxon>
        <taxon>Pseudomonadati</taxon>
        <taxon>Bacteroidota</taxon>
        <taxon>Flavobacteriia</taxon>
        <taxon>Flavobacteriales</taxon>
        <taxon>Flavobacteriaceae</taxon>
        <taxon>Flavobacterium</taxon>
    </lineage>
</organism>
<keyword evidence="5 7" id="KW-1133">Transmembrane helix</keyword>
<dbReference type="SUPFAM" id="SSF50182">
    <property type="entry name" value="Sm-like ribonucleoproteins"/>
    <property type="match status" value="1"/>
</dbReference>
<feature type="transmembrane region" description="Helical" evidence="7">
    <location>
        <begin position="132"/>
        <end position="152"/>
    </location>
</feature>
<evidence type="ECO:0000256" key="7">
    <source>
        <dbReference type="SAM" id="Phobius"/>
    </source>
</evidence>
<dbReference type="Gene3D" id="1.10.287.1260">
    <property type="match status" value="1"/>
</dbReference>
<dbReference type="InterPro" id="IPR011066">
    <property type="entry name" value="MscS_channel_C_sf"/>
</dbReference>
<dbReference type="InterPro" id="IPR049278">
    <property type="entry name" value="MS_channel_C"/>
</dbReference>
<dbReference type="InterPro" id="IPR006685">
    <property type="entry name" value="MscS_channel_2nd"/>
</dbReference>
<keyword evidence="4 7" id="KW-0812">Transmembrane</keyword>
<dbReference type="GO" id="GO:0008381">
    <property type="term" value="F:mechanosensitive monoatomic ion channel activity"/>
    <property type="evidence" value="ECO:0007669"/>
    <property type="project" value="UniProtKB-ARBA"/>
</dbReference>
<keyword evidence="12" id="KW-1185">Reference proteome</keyword>
<dbReference type="GO" id="GO:0005886">
    <property type="term" value="C:plasma membrane"/>
    <property type="evidence" value="ECO:0007669"/>
    <property type="project" value="UniProtKB-SubCell"/>
</dbReference>
<comment type="similarity">
    <text evidence="2">Belongs to the MscS (TC 1.A.23) family.</text>
</comment>
<evidence type="ECO:0000313" key="11">
    <source>
        <dbReference type="EMBL" id="MBB4802152.1"/>
    </source>
</evidence>
<name>A0A7W7IXX7_9FLAO</name>
<protein>
    <submittedName>
        <fullName evidence="11">Small-conductance mechanosensitive channel</fullName>
    </submittedName>
</protein>
<sequence length="358" mass="40722">MNEILSTTILGNTIYKWLTALMIIIFTFAILKIFRILIFRRLKSWAASTETSWDEFALQVIERNILPLLYITTVYFAGKILYIGEKTEKILHIAYMMAFTFFAIRIIVSAFRKFVLSFIQRDEESESKEKQAGGLIAIVNIIIWILGAVFLIDNMGYNVTAIVAGLGVGGIAIALAAQAVLGDLFSYFVIFFDRPFEIGDFVTVGSDSGVIEYIGIKTTRIRTLNGEQLVCSNTDLTNSRLRNFKRMERRRIVFTLGVTYQTAAQQLSGIPDIVRNIIASEEKLSYDRGHFSGFGDSSLNFEFVYYVEDPDYNIYMNAQQSVYLEIFRTFAEKGIEFAYPTQTLQIEGLQNHALQNLQ</sequence>
<comment type="subcellular location">
    <subcellularLocation>
        <location evidence="1">Cell membrane</location>
        <topology evidence="1">Multi-pass membrane protein</topology>
    </subcellularLocation>
</comment>
<feature type="transmembrane region" description="Helical" evidence="7">
    <location>
        <begin position="14"/>
        <end position="34"/>
    </location>
</feature>
<evidence type="ECO:0000313" key="12">
    <source>
        <dbReference type="Proteomes" id="UP000561681"/>
    </source>
</evidence>
<dbReference type="InterPro" id="IPR011014">
    <property type="entry name" value="MscS_channel_TM-2"/>
</dbReference>
<proteinExistence type="inferred from homology"/>
<evidence type="ECO:0000256" key="4">
    <source>
        <dbReference type="ARBA" id="ARBA00022692"/>
    </source>
</evidence>
<evidence type="ECO:0000256" key="6">
    <source>
        <dbReference type="ARBA" id="ARBA00023136"/>
    </source>
</evidence>
<evidence type="ECO:0000256" key="1">
    <source>
        <dbReference type="ARBA" id="ARBA00004651"/>
    </source>
</evidence>
<feature type="transmembrane region" description="Helical" evidence="7">
    <location>
        <begin position="158"/>
        <end position="181"/>
    </location>
</feature>
<dbReference type="EMBL" id="JACHLD010000003">
    <property type="protein sequence ID" value="MBB4802152.1"/>
    <property type="molecule type" value="Genomic_DNA"/>
</dbReference>
<dbReference type="SUPFAM" id="SSF82861">
    <property type="entry name" value="Mechanosensitive channel protein MscS (YggB), transmembrane region"/>
    <property type="match status" value="1"/>
</dbReference>
<dbReference type="Gene3D" id="3.30.70.100">
    <property type="match status" value="1"/>
</dbReference>
<keyword evidence="6 7" id="KW-0472">Membrane</keyword>
<dbReference type="RefSeq" id="WP_184161437.1">
    <property type="nucleotide sequence ID" value="NZ_JACHLD010000003.1"/>
</dbReference>
<dbReference type="InterPro" id="IPR010920">
    <property type="entry name" value="LSM_dom_sf"/>
</dbReference>
<feature type="domain" description="Mechanosensitive ion channel MscS C-terminal" evidence="9">
    <location>
        <begin position="252"/>
        <end position="337"/>
    </location>
</feature>
<dbReference type="PANTHER" id="PTHR30566">
    <property type="entry name" value="YNAI-RELATED MECHANOSENSITIVE ION CHANNEL"/>
    <property type="match status" value="1"/>
</dbReference>
<dbReference type="Pfam" id="PF21088">
    <property type="entry name" value="MS_channel_1st"/>
    <property type="match status" value="1"/>
</dbReference>
<dbReference type="Pfam" id="PF21082">
    <property type="entry name" value="MS_channel_3rd"/>
    <property type="match status" value="1"/>
</dbReference>
<dbReference type="AlphaFoldDB" id="A0A7W7IXX7"/>
<evidence type="ECO:0000256" key="3">
    <source>
        <dbReference type="ARBA" id="ARBA00022475"/>
    </source>
</evidence>
<accession>A0A7W7IXX7</accession>
<dbReference type="Proteomes" id="UP000561681">
    <property type="component" value="Unassembled WGS sequence"/>
</dbReference>
<feature type="domain" description="Mechanosensitive ion channel transmembrane helices 2/3" evidence="10">
    <location>
        <begin position="138"/>
        <end position="178"/>
    </location>
</feature>
<feature type="transmembrane region" description="Helical" evidence="7">
    <location>
        <begin position="65"/>
        <end position="84"/>
    </location>
</feature>
<evidence type="ECO:0000259" key="10">
    <source>
        <dbReference type="Pfam" id="PF21088"/>
    </source>
</evidence>
<reference evidence="11 12" key="1">
    <citation type="submission" date="2020-08" db="EMBL/GenBank/DDBJ databases">
        <title>Functional genomics of gut bacteria from endangered species of beetles.</title>
        <authorList>
            <person name="Carlos-Shanley C."/>
        </authorList>
    </citation>
    <scope>NUCLEOTIDE SEQUENCE [LARGE SCALE GENOMIC DNA]</scope>
    <source>
        <strain evidence="11 12">S00142</strain>
    </source>
</reference>
<evidence type="ECO:0000259" key="9">
    <source>
        <dbReference type="Pfam" id="PF21082"/>
    </source>
</evidence>
<keyword evidence="3" id="KW-1003">Cell membrane</keyword>
<feature type="transmembrane region" description="Helical" evidence="7">
    <location>
        <begin position="90"/>
        <end position="111"/>
    </location>
</feature>
<evidence type="ECO:0000256" key="2">
    <source>
        <dbReference type="ARBA" id="ARBA00008017"/>
    </source>
</evidence>
<dbReference type="Gene3D" id="2.30.30.60">
    <property type="match status" value="1"/>
</dbReference>
<dbReference type="SUPFAM" id="SSF82689">
    <property type="entry name" value="Mechanosensitive channel protein MscS (YggB), C-terminal domain"/>
    <property type="match status" value="1"/>
</dbReference>
<dbReference type="InterPro" id="IPR023408">
    <property type="entry name" value="MscS_beta-dom_sf"/>
</dbReference>
<feature type="domain" description="Mechanosensitive ion channel MscS" evidence="8">
    <location>
        <begin position="180"/>
        <end position="246"/>
    </location>
</feature>
<dbReference type="Pfam" id="PF00924">
    <property type="entry name" value="MS_channel_2nd"/>
    <property type="match status" value="1"/>
</dbReference>
<evidence type="ECO:0000256" key="5">
    <source>
        <dbReference type="ARBA" id="ARBA00022989"/>
    </source>
</evidence>
<evidence type="ECO:0000259" key="8">
    <source>
        <dbReference type="Pfam" id="PF00924"/>
    </source>
</evidence>
<dbReference type="InterPro" id="IPR049142">
    <property type="entry name" value="MS_channel_1st"/>
</dbReference>
<gene>
    <name evidence="11" type="ORF">HNP37_002225</name>
</gene>
<dbReference type="PANTHER" id="PTHR30566:SF25">
    <property type="entry name" value="INNER MEMBRANE PROTEIN"/>
    <property type="match status" value="1"/>
</dbReference>